<protein>
    <submittedName>
        <fullName evidence="1">Uncharacterized protein</fullName>
    </submittedName>
</protein>
<reference evidence="1" key="1">
    <citation type="submission" date="2019-12" db="EMBL/GenBank/DDBJ databases">
        <title>Genome sequencing and annotation of Brassica cretica.</title>
        <authorList>
            <person name="Studholme D.J."/>
            <person name="Sarris P."/>
        </authorList>
    </citation>
    <scope>NUCLEOTIDE SEQUENCE</scope>
    <source>
        <strain evidence="1">PFS-109/04</strain>
        <tissue evidence="1">Leaf</tissue>
    </source>
</reference>
<evidence type="ECO:0000313" key="1">
    <source>
        <dbReference type="EMBL" id="KAF3540186.1"/>
    </source>
</evidence>
<proteinExistence type="predicted"/>
<accession>A0A8S9QEI9</accession>
<comment type="caution">
    <text evidence="1">The sequence shown here is derived from an EMBL/GenBank/DDBJ whole genome shotgun (WGS) entry which is preliminary data.</text>
</comment>
<evidence type="ECO:0000313" key="2">
    <source>
        <dbReference type="Proteomes" id="UP000712600"/>
    </source>
</evidence>
<organism evidence="1 2">
    <name type="scientific">Brassica cretica</name>
    <name type="common">Mustard</name>
    <dbReference type="NCBI Taxonomy" id="69181"/>
    <lineage>
        <taxon>Eukaryota</taxon>
        <taxon>Viridiplantae</taxon>
        <taxon>Streptophyta</taxon>
        <taxon>Embryophyta</taxon>
        <taxon>Tracheophyta</taxon>
        <taxon>Spermatophyta</taxon>
        <taxon>Magnoliopsida</taxon>
        <taxon>eudicotyledons</taxon>
        <taxon>Gunneridae</taxon>
        <taxon>Pentapetalae</taxon>
        <taxon>rosids</taxon>
        <taxon>malvids</taxon>
        <taxon>Brassicales</taxon>
        <taxon>Brassicaceae</taxon>
        <taxon>Brassiceae</taxon>
        <taxon>Brassica</taxon>
    </lineage>
</organism>
<dbReference type="Proteomes" id="UP000712600">
    <property type="component" value="Unassembled WGS sequence"/>
</dbReference>
<dbReference type="EMBL" id="QGKX02001290">
    <property type="protein sequence ID" value="KAF3540186.1"/>
    <property type="molecule type" value="Genomic_DNA"/>
</dbReference>
<gene>
    <name evidence="1" type="ORF">F2Q69_00023582</name>
</gene>
<dbReference type="AlphaFoldDB" id="A0A8S9QEI9"/>
<sequence>MAEESSSSSFSLLGQRLIRKQLSSRSVVSVRIRDRTEDETRRKSCMKVDLASRWSLIEGIAAGRDSEAKR</sequence>
<name>A0A8S9QEI9_BRACR</name>